<reference evidence="1 2" key="1">
    <citation type="submission" date="2018-06" db="EMBL/GenBank/DDBJ databases">
        <title>Comparative analysis of microorganisms from saline springs in Andes Mountain Range, Colombia.</title>
        <authorList>
            <person name="Rubin E."/>
        </authorList>
    </citation>
    <scope>NUCLEOTIDE SEQUENCE [LARGE SCALE GENOMIC DNA]</scope>
    <source>
        <strain evidence="1 2">USBA-857</strain>
    </source>
</reference>
<protein>
    <submittedName>
        <fullName evidence="1">Uncharacterized protein</fullName>
    </submittedName>
</protein>
<evidence type="ECO:0000313" key="2">
    <source>
        <dbReference type="Proteomes" id="UP000249700"/>
    </source>
</evidence>
<dbReference type="EMBL" id="QLSX01000001">
    <property type="protein sequence ID" value="RAR64540.1"/>
    <property type="molecule type" value="Genomic_DNA"/>
</dbReference>
<accession>A0A328XW99</accession>
<proteinExistence type="predicted"/>
<organism evidence="1 2">
    <name type="scientific">Onishia taeanensis</name>
    <dbReference type="NCBI Taxonomy" id="284577"/>
    <lineage>
        <taxon>Bacteria</taxon>
        <taxon>Pseudomonadati</taxon>
        <taxon>Pseudomonadota</taxon>
        <taxon>Gammaproteobacteria</taxon>
        <taxon>Oceanospirillales</taxon>
        <taxon>Halomonadaceae</taxon>
        <taxon>Onishia</taxon>
    </lineage>
</organism>
<comment type="caution">
    <text evidence="1">The sequence shown here is derived from an EMBL/GenBank/DDBJ whole genome shotgun (WGS) entry which is preliminary data.</text>
</comment>
<gene>
    <name evidence="1" type="ORF">BCL93_101360</name>
</gene>
<evidence type="ECO:0000313" key="1">
    <source>
        <dbReference type="EMBL" id="RAR64540.1"/>
    </source>
</evidence>
<sequence length="29" mass="3053">MLSAFDIFHAGSHACFHSHAGRLVAPVSS</sequence>
<name>A0A328XW99_9GAMM</name>
<dbReference type="Proteomes" id="UP000249700">
    <property type="component" value="Unassembled WGS sequence"/>
</dbReference>
<dbReference type="AlphaFoldDB" id="A0A328XW99"/>